<dbReference type="Pfam" id="PF07702">
    <property type="entry name" value="UTRA"/>
    <property type="match status" value="1"/>
</dbReference>
<dbReference type="RefSeq" id="WP_102110816.1">
    <property type="nucleotide sequence ID" value="NZ_BMGN01000004.1"/>
</dbReference>
<dbReference type="SMART" id="SM00866">
    <property type="entry name" value="UTRA"/>
    <property type="match status" value="1"/>
</dbReference>
<dbReference type="CDD" id="cd07377">
    <property type="entry name" value="WHTH_GntR"/>
    <property type="match status" value="1"/>
</dbReference>
<evidence type="ECO:0000313" key="4">
    <source>
        <dbReference type="EMBL" id="AUN29066.1"/>
    </source>
</evidence>
<dbReference type="InterPro" id="IPR050679">
    <property type="entry name" value="Bact_HTH_transcr_reg"/>
</dbReference>
<keyword evidence="1" id="KW-0805">Transcription regulation</keyword>
<dbReference type="InterPro" id="IPR000524">
    <property type="entry name" value="Tscrpt_reg_HTH_GntR"/>
</dbReference>
<dbReference type="Proteomes" id="UP000234752">
    <property type="component" value="Chromosome eg_1"/>
</dbReference>
<gene>
    <name evidence="4" type="ORF">C0V82_01465</name>
</gene>
<dbReference type="Gene3D" id="3.40.1410.10">
    <property type="entry name" value="Chorismate lyase-like"/>
    <property type="match status" value="1"/>
</dbReference>
<dbReference type="Pfam" id="PF00392">
    <property type="entry name" value="GntR"/>
    <property type="match status" value="1"/>
</dbReference>
<dbReference type="GO" id="GO:0003677">
    <property type="term" value="F:DNA binding"/>
    <property type="evidence" value="ECO:0007669"/>
    <property type="project" value="UniProtKB-KW"/>
</dbReference>
<dbReference type="GO" id="GO:0003700">
    <property type="term" value="F:DNA-binding transcription factor activity"/>
    <property type="evidence" value="ECO:0007669"/>
    <property type="project" value="InterPro"/>
</dbReference>
<dbReference type="PANTHER" id="PTHR44846:SF1">
    <property type="entry name" value="MANNOSYL-D-GLYCERATE TRANSPORT_METABOLISM SYSTEM REPRESSOR MNGR-RELATED"/>
    <property type="match status" value="1"/>
</dbReference>
<protein>
    <submittedName>
        <fullName evidence="4">GntR family transcriptional regulator</fullName>
    </submittedName>
</protein>
<dbReference type="EMBL" id="CP025611">
    <property type="protein sequence ID" value="AUN29066.1"/>
    <property type="molecule type" value="Genomic_DNA"/>
</dbReference>
<accession>A0A2K9N939</accession>
<dbReference type="SUPFAM" id="SSF64288">
    <property type="entry name" value="Chorismate lyase-like"/>
    <property type="match status" value="1"/>
</dbReference>
<organism evidence="4 5">
    <name type="scientific">Niveispirillum cyanobacteriorum</name>
    <dbReference type="NCBI Taxonomy" id="1612173"/>
    <lineage>
        <taxon>Bacteria</taxon>
        <taxon>Pseudomonadati</taxon>
        <taxon>Pseudomonadota</taxon>
        <taxon>Alphaproteobacteria</taxon>
        <taxon>Rhodospirillales</taxon>
        <taxon>Azospirillaceae</taxon>
        <taxon>Niveispirillum</taxon>
    </lineage>
</organism>
<dbReference type="InterPro" id="IPR036388">
    <property type="entry name" value="WH-like_DNA-bd_sf"/>
</dbReference>
<name>A0A2K9N939_9PROT</name>
<dbReference type="Gene3D" id="1.10.10.10">
    <property type="entry name" value="Winged helix-like DNA-binding domain superfamily/Winged helix DNA-binding domain"/>
    <property type="match status" value="1"/>
</dbReference>
<dbReference type="OrthoDB" id="9808698at2"/>
<keyword evidence="2" id="KW-0238">DNA-binding</keyword>
<keyword evidence="5" id="KW-1185">Reference proteome</keyword>
<dbReference type="InterPro" id="IPR011663">
    <property type="entry name" value="UTRA"/>
</dbReference>
<dbReference type="InterPro" id="IPR028978">
    <property type="entry name" value="Chorismate_lyase_/UTRA_dom_sf"/>
</dbReference>
<dbReference type="PRINTS" id="PR00035">
    <property type="entry name" value="HTHGNTR"/>
</dbReference>
<dbReference type="GO" id="GO:0045892">
    <property type="term" value="P:negative regulation of DNA-templated transcription"/>
    <property type="evidence" value="ECO:0007669"/>
    <property type="project" value="TreeGrafter"/>
</dbReference>
<evidence type="ECO:0000256" key="3">
    <source>
        <dbReference type="ARBA" id="ARBA00023163"/>
    </source>
</evidence>
<reference evidence="4 5" key="1">
    <citation type="submission" date="2017-12" db="EMBL/GenBank/DDBJ databases">
        <title>Genomes of bacteria within cyanobacterial aggregates.</title>
        <authorList>
            <person name="Cai H."/>
        </authorList>
    </citation>
    <scope>NUCLEOTIDE SEQUENCE [LARGE SCALE GENOMIC DNA]</scope>
    <source>
        <strain evidence="4 5">TH16</strain>
    </source>
</reference>
<dbReference type="SUPFAM" id="SSF46785">
    <property type="entry name" value="Winged helix' DNA-binding domain"/>
    <property type="match status" value="1"/>
</dbReference>
<dbReference type="SMART" id="SM00345">
    <property type="entry name" value="HTH_GNTR"/>
    <property type="match status" value="1"/>
</dbReference>
<dbReference type="KEGG" id="ncb:C0V82_01465"/>
<sequence length="238" mass="26827">MDAPGYRPLYRQVYDIIVNKVAEGVWRPGEAIPSEHALARELGVSQGTMRKVLDALTAEKLLVRHQGKGTFIAENTQERSLFRFFRMVRPGGERVTPTMGEQSVRVRVARVADQQKLDLAKGAKVVEINRVRLVDGKPTIRETIILPSALFPKIEDRMPLPNTLYSLYQTDFGINIVSANEELRADLSTPDDQRLLNAPPGASILCIDRLALSLQDRKVEWRLSRVYARDLTYSVTLS</sequence>
<evidence type="ECO:0000256" key="1">
    <source>
        <dbReference type="ARBA" id="ARBA00023015"/>
    </source>
</evidence>
<dbReference type="InterPro" id="IPR036390">
    <property type="entry name" value="WH_DNA-bd_sf"/>
</dbReference>
<dbReference type="PANTHER" id="PTHR44846">
    <property type="entry name" value="MANNOSYL-D-GLYCERATE TRANSPORT/METABOLISM SYSTEM REPRESSOR MNGR-RELATED"/>
    <property type="match status" value="1"/>
</dbReference>
<evidence type="ECO:0000313" key="5">
    <source>
        <dbReference type="Proteomes" id="UP000234752"/>
    </source>
</evidence>
<dbReference type="AlphaFoldDB" id="A0A2K9N939"/>
<dbReference type="PROSITE" id="PS50949">
    <property type="entry name" value="HTH_GNTR"/>
    <property type="match status" value="1"/>
</dbReference>
<proteinExistence type="predicted"/>
<keyword evidence="3" id="KW-0804">Transcription</keyword>
<evidence type="ECO:0000256" key="2">
    <source>
        <dbReference type="ARBA" id="ARBA00023125"/>
    </source>
</evidence>